<proteinExistence type="predicted"/>
<dbReference type="Proteomes" id="UP000095094">
    <property type="component" value="Unassembled WGS sequence"/>
</dbReference>
<dbReference type="OrthoDB" id="1808529at2"/>
<protein>
    <recommendedName>
        <fullName evidence="3">Phage protein</fullName>
    </recommendedName>
</protein>
<gene>
    <name evidence="1" type="ORF">BCR25_18430</name>
</gene>
<dbReference type="AlphaFoldDB" id="A0A1E5GU13"/>
<comment type="caution">
    <text evidence="1">The sequence shown here is derived from an EMBL/GenBank/DDBJ whole genome shotgun (WGS) entry which is preliminary data.</text>
</comment>
<dbReference type="EMBL" id="MIJY01000013">
    <property type="protein sequence ID" value="OEG16173.1"/>
    <property type="molecule type" value="Genomic_DNA"/>
</dbReference>
<dbReference type="RefSeq" id="WP_069663382.1">
    <property type="nucleotide sequence ID" value="NZ_JBHUJJ010000001.1"/>
</dbReference>
<evidence type="ECO:0008006" key="3">
    <source>
        <dbReference type="Google" id="ProtNLM"/>
    </source>
</evidence>
<sequence>MEELALPLLKANLGISKDNRDAYLLAILKSIVSELTNEKSLSIDGTDNNHLMFVVDYAAWRYRSRGEGVMPRNIQYRLHNLILKNGGVKKDE</sequence>
<evidence type="ECO:0000313" key="1">
    <source>
        <dbReference type="EMBL" id="OEG16173.1"/>
    </source>
</evidence>
<name>A0A1E5GU13_9ENTE</name>
<accession>A0A1E5GU13</accession>
<evidence type="ECO:0000313" key="2">
    <source>
        <dbReference type="Proteomes" id="UP000095094"/>
    </source>
</evidence>
<keyword evidence="2" id="KW-1185">Reference proteome</keyword>
<reference evidence="2" key="1">
    <citation type="submission" date="2016-09" db="EMBL/GenBank/DDBJ databases">
        <authorList>
            <person name="Gulvik C.A."/>
        </authorList>
    </citation>
    <scope>NUCLEOTIDE SEQUENCE [LARGE SCALE GENOMIC DNA]</scope>
    <source>
        <strain evidence="2">LMG 8895</strain>
    </source>
</reference>
<organism evidence="1 2">
    <name type="scientific">Enterococcus termitis</name>
    <dbReference type="NCBI Taxonomy" id="332950"/>
    <lineage>
        <taxon>Bacteria</taxon>
        <taxon>Bacillati</taxon>
        <taxon>Bacillota</taxon>
        <taxon>Bacilli</taxon>
        <taxon>Lactobacillales</taxon>
        <taxon>Enterococcaceae</taxon>
        <taxon>Enterococcus</taxon>
    </lineage>
</organism>